<dbReference type="PROSITE" id="PS00018">
    <property type="entry name" value="EF_HAND_1"/>
    <property type="match status" value="4"/>
</dbReference>
<dbReference type="SUPFAM" id="SSF103647">
    <property type="entry name" value="TSP type-3 repeat"/>
    <property type="match status" value="1"/>
</dbReference>
<dbReference type="eggNOG" id="COG3291">
    <property type="taxonomic scope" value="Bacteria"/>
</dbReference>
<evidence type="ECO:0000256" key="1">
    <source>
        <dbReference type="ARBA" id="ARBA00004613"/>
    </source>
</evidence>
<dbReference type="InterPro" id="IPR049826">
    <property type="entry name" value="Ig-like_ice"/>
</dbReference>
<proteinExistence type="predicted"/>
<keyword evidence="4" id="KW-0106">Calcium</keyword>
<dbReference type="Pfam" id="PF18884">
    <property type="entry name" value="TSP3_bac"/>
    <property type="match status" value="4"/>
</dbReference>
<dbReference type="InterPro" id="IPR059100">
    <property type="entry name" value="TSP3_bac"/>
</dbReference>
<evidence type="ECO:0000256" key="4">
    <source>
        <dbReference type="ARBA" id="ARBA00022837"/>
    </source>
</evidence>
<keyword evidence="2" id="KW-0964">Secreted</keyword>
<dbReference type="STRING" id="867900.Celly_2436"/>
<comment type="subcellular location">
    <subcellularLocation>
        <location evidence="1">Secreted</location>
    </subcellularLocation>
</comment>
<reference evidence="7 8" key="1">
    <citation type="journal article" date="2011" name="Stand. Genomic Sci.">
        <title>Complete genome sequence of Cellulophaga lytica type strain (LIM- 21).</title>
        <authorList>
            <person name="Pati A."/>
            <person name="Abt B."/>
            <person name="Teshima H."/>
            <person name="Nolan M."/>
            <person name="Lapidus A."/>
            <person name="Lucas S."/>
            <person name="Hammon N."/>
            <person name="Deshpande S."/>
            <person name="Cheng J.F."/>
            <person name="Tapia R."/>
            <person name="Han C."/>
            <person name="Goodwin L."/>
            <person name="Pitluck S."/>
            <person name="Liolios K."/>
            <person name="Pagani I."/>
            <person name="Mavromatis K."/>
            <person name="Ovchinikova G."/>
            <person name="Chen A."/>
            <person name="Palaniappan K."/>
            <person name="Land M."/>
            <person name="Hauser L."/>
            <person name="Jeffries C.D."/>
            <person name="Detter J.C."/>
            <person name="Brambilla E.M."/>
            <person name="Kannan K.P."/>
            <person name="Rohde M."/>
            <person name="Spring S."/>
            <person name="Goker M."/>
            <person name="Woyke T."/>
            <person name="Bristow J."/>
            <person name="Eisen J.A."/>
            <person name="Markowitz V."/>
            <person name="Hugenholtz P."/>
            <person name="Kyrpides N.C."/>
            <person name="Klenk H.P."/>
            <person name="Ivanova N."/>
        </authorList>
    </citation>
    <scope>NUCLEOTIDE SEQUENCE [LARGE SCALE GENOMIC DNA]</scope>
    <source>
        <strain evidence="8">ATCC 23178 / DSM 7489 / JCM 8516 / NBRC 14961 / NCIMB 1423 / VKM B-1433 / Cy l20</strain>
    </source>
</reference>
<protein>
    <submittedName>
        <fullName evidence="7">Cadherin</fullName>
    </submittedName>
</protein>
<dbReference type="EMBL" id="CP002534">
    <property type="protein sequence ID" value="ADY30253.1"/>
    <property type="molecule type" value="Genomic_DNA"/>
</dbReference>
<dbReference type="Pfam" id="PF19077">
    <property type="entry name" value="Big_13"/>
    <property type="match status" value="1"/>
</dbReference>
<gene>
    <name evidence="7" type="ordered locus">Celly_2436</name>
</gene>
<dbReference type="eggNOG" id="COG1361">
    <property type="taxonomic scope" value="Bacteria"/>
</dbReference>
<dbReference type="OrthoDB" id="9805017at2"/>
<dbReference type="KEGG" id="cly:Celly_2436"/>
<dbReference type="InterPro" id="IPR028974">
    <property type="entry name" value="TSP_type-3_rpt"/>
</dbReference>
<dbReference type="HOGENOM" id="CLU_226925_0_0_10"/>
<dbReference type="InterPro" id="IPR013783">
    <property type="entry name" value="Ig-like_fold"/>
</dbReference>
<dbReference type="Gene3D" id="4.10.1080.10">
    <property type="entry name" value="TSP type-3 repeat"/>
    <property type="match status" value="1"/>
</dbReference>
<dbReference type="GO" id="GO:0005509">
    <property type="term" value="F:calcium ion binding"/>
    <property type="evidence" value="ECO:0007669"/>
    <property type="project" value="InterPro"/>
</dbReference>
<dbReference type="NCBIfam" id="NF033510">
    <property type="entry name" value="Ca_tandemer"/>
    <property type="match status" value="9"/>
</dbReference>
<dbReference type="Gene3D" id="2.60.40.10">
    <property type="entry name" value="Immunoglobulins"/>
    <property type="match status" value="17"/>
</dbReference>
<name>F0RHI7_CELLC</name>
<dbReference type="InterPro" id="IPR018247">
    <property type="entry name" value="EF_Hand_1_Ca_BS"/>
</dbReference>
<sequence length="2784" mass="284274">MIKLNTKFFHINRVKLITLIAFIFFTQLFFAQTSGVWSDAGGGKWTSVSSDGLVRIEVTVTGYVDILGGDTMLCSPDAFSDPTITGTPSLALEVNGSNGTISFEFYDTRTNALADIQNPILHVDKVGATGVLGSNTTGTFYLQDGYTWDELSATDRLDSDSVFFKGENLFEILGGTGECANTAGGSLQITNLINTINLNTLLERNSTPLTNNAPNRDEVEFAFSNLVINPCTSGAIVGTPTENDTDGDGVNNSCDLDDDNDGILDTDEGSCTPVQSGAWTIAGKTASFDYGNGVIANVTTTNSTNFVSGNFTNPGVDFWTEDLQGDISLAATYDSGVTVTVEFVDATNNPVFVDKPRLHLDRIGGNDTSNNQTSAEISLLNGLTWSELAGTFDFVSTVTTVKDGGTGLPSDGYDPESSLKDSDGSAAGTLQINQRVSTFTLQLVQTSSTGVEDEIELILFACKDRDSDIDGVPDLLDLDSDNDGIFDVIEAGHNQPHTNGILGTAVSEDGIFDALQTSSGVNNGTVDYTLADSEATPNGTPDYLELDADGDGCNDVLEAGFTDQNNDGILGGLPTTVNATNGTVTASMVIDGYTTPKNADSGSGNTDFDFQQIGQAPAITNTANQPQDILTNGTNPETFVVTATGEALTYQWQVNRLDGNGFVDINDANTVDIYTGSTTNTLTLTGITASYDGFLYQVIINDETFSCATLTSSSATIIFDDTPPDAPIVVITEDINNDGFLNTSELVGDVNVTITLPANAAENDILTVNGTNQTLTATDIANGEVLLTFTPPAEDGSLTVTATITDPVGNTSNPSSDSVLVNTAATSAPVVVITEDINNDAIINSTELVGDINVTITLPAEAVENDILTVNGTNQTLTATDITAGTVTASFASPGEGNTITVTASITDTAGNTSTNGSDSATIETVATSAPTVVITEDINNDAIINSTELVGDIDVTITLPAEAVENDILTINGTNQTLTATDISNGTVTTSFVSPGEDNTITVTASITDASGNTSPEASDSATVNTTSTSAPVVVITEDTNNDAIINSTELVGDIDVAITLPAEAVENDILTVNGTNQTLTAADITAGTVTTSFASPGEGNTITVTASITDTAGNTSTNGSDSATIETIATSAPTVVITEDINNDGIISNSELSSNIDVTITLPAEAVENDILTINGTNQTLTATDISTGTVTTSFVSPGEGNTITVTASITDASGNTSTNGSDSAVIDTAATSAPAVVISEDINNDAIINSTELVGDIDVIITLPTEAVENDILTINGTNQTLTAGDITAGTVTTSFASPGEGNTITVTASITDAAGNTSTNGSDSATIETIATSAPTVVITEDINNDGIISNSELSSNIDVTITLPAEAVENDILTINGTNQTLTATDISTGTVTTSFVSPGEGNTITVTASITDASGNTSTNGSDSAVIDTAATSAPVVVISEDINNDAIINSTELVGDIDVTITLPAEAVENYILTINGTNQTLTATDIGNGTVTTSFVSPGEGNTITVTASITDAAGNTSTNGSDSATIDTTLPIPTLAINDVTADNVVNTTEAASTVTITGSVGGDFNTGDTVTLVINGVTSTGTTNATGNFSISVNGSDLATDTDTTINGSVSTTDTAGNIGTATAIKTYNVDVTAPTPTLTINDVTADNTVNSAEAAGSITITGTVTGEFNTGDSVTLLINGISSTGNVDASGNFSIPVSGSNLADDADTTIDASITTTDNSGNTNTVNTTKTYSVDVTAPTPTLTINDVTADNIINTTESTSTITLTGTVTGEFNTGDNVTLVINGVSSTGSVDASGNYSIPVNGSDLAVDSDTTINASIITTDNSGNTNTINATKTYNVDVTAPTPTLTINDVTADNTINATEAASNITITGTVSGEFNTGDTVTLVSNGVSSTGTVDASGNFSISVNGSNLAADTDTTIDASITTTDSSGNGNTVNATKTYNVDVTAPTPTLTINDVTADNVVNANEAASTITITGTVGGDFNIGDLVTITINGNSYFNGVDASGNFSIPVSGSDLAADADFTINGVVNTLDMAGNVGTATNSKIYNVDTTLPMPVITINNITADNTINTTEATTTITVIGNISGDFLTGDVVTLVVNGISYTNAIDALGNFSMPIPGTELTADADLTVNGSVSTTNTAGNTGTGTTNKTYNVDVTAPTPTLTINDVTADNIINTAESTSNITITGTATGEFNNGDTVTLLINGVSTTGTVNASGIFSITVSGGDLLADADVTINASLVTTDSVGNSNTINATKIYALDITAPTPTIIIDDVTTDNTINAIEASQNITITGSATGEFNTGDTVTLLINGVSTTGTVSNTGTFSIIVSGNNLALDADTTIDANLTTTDSAGNNNTVAATKLYNVETATIATPVISSSSIDTNIPDDAITSDNTLSIFGTSEPNRIIDIYIDGVIIGTTTANATGNWTLDHSATILPDGNYDITAVASDAFGNISFSSAAYPIVIDTVAPIVNDEITDNLTPVITGTGSANETLTIAIDVDADGTPEVTYTVTTDAAGNFSLDTNTATPISGTLPSLGFPSTLDITVSDAAGNTNTAVIFITDDFDNDGLTNEDEAALGTDPNDADTDDDGVTDGQEVADNTNPLDDCDSLNGTPLGTSDCDADGLTNAEENAIGTDPEDPDTDKDGILDGQEVTDNTDPLDACDSVGGTPPLGVACDIEIQNENITPGTTDGTFVIVNIEAFPDNTVEIFNRWGVKVYSTKSYDNASRAFTGISNGRAVVKSSSTLPAGVYYYIINYVKKGDPKTKNGYLYLN</sequence>
<accession>F0RHI7</accession>
<dbReference type="NCBIfam" id="NF012196">
    <property type="entry name" value="Ig_like_ice"/>
    <property type="match status" value="8"/>
</dbReference>
<keyword evidence="8" id="KW-1185">Reference proteome</keyword>
<evidence type="ECO:0000256" key="2">
    <source>
        <dbReference type="ARBA" id="ARBA00022525"/>
    </source>
</evidence>
<evidence type="ECO:0000313" key="8">
    <source>
        <dbReference type="Proteomes" id="UP000007487"/>
    </source>
</evidence>
<feature type="region of interest" description="Disordered" evidence="5">
    <location>
        <begin position="405"/>
        <end position="425"/>
    </location>
</feature>
<evidence type="ECO:0000256" key="5">
    <source>
        <dbReference type="SAM" id="MobiDB-lite"/>
    </source>
</evidence>
<evidence type="ECO:0000313" key="7">
    <source>
        <dbReference type="EMBL" id="ADY30253.1"/>
    </source>
</evidence>
<feature type="compositionally biased region" description="Acidic residues" evidence="5">
    <location>
        <begin position="2593"/>
        <end position="2602"/>
    </location>
</feature>
<dbReference type="eggNOG" id="COG2911">
    <property type="taxonomic scope" value="Bacteria"/>
</dbReference>
<evidence type="ECO:0000256" key="3">
    <source>
        <dbReference type="ARBA" id="ARBA00022729"/>
    </source>
</evidence>
<evidence type="ECO:0000259" key="6">
    <source>
        <dbReference type="Pfam" id="PF19077"/>
    </source>
</evidence>
<feature type="region of interest" description="Disordered" evidence="5">
    <location>
        <begin position="2581"/>
        <end position="2670"/>
    </location>
</feature>
<organism evidence="7 8">
    <name type="scientific">Cellulophaga lytica (strain ATCC 23178 / DSM 7489 / JCM 8516 / NBRC 14961 / NCIMB 1423 / VKM B-1433 / Cy l20)</name>
    <dbReference type="NCBI Taxonomy" id="867900"/>
    <lineage>
        <taxon>Bacteria</taxon>
        <taxon>Pseudomonadati</taxon>
        <taxon>Bacteroidota</taxon>
        <taxon>Flavobacteriia</taxon>
        <taxon>Flavobacteriales</taxon>
        <taxon>Flavobacteriaceae</taxon>
        <taxon>Cellulophaga</taxon>
    </lineage>
</organism>
<feature type="domain" description="Bacterial Ig-like" evidence="6">
    <location>
        <begin position="2380"/>
        <end position="2477"/>
    </location>
</feature>
<dbReference type="Proteomes" id="UP000007487">
    <property type="component" value="Chromosome"/>
</dbReference>
<keyword evidence="3" id="KW-0732">Signal</keyword>
<dbReference type="InterPro" id="IPR044016">
    <property type="entry name" value="Big_13"/>
</dbReference>
<dbReference type="Pfam" id="PF13585">
    <property type="entry name" value="CHU_C"/>
    <property type="match status" value="1"/>
</dbReference>
<dbReference type="RefSeq" id="WP_013621996.1">
    <property type="nucleotide sequence ID" value="NC_015167.1"/>
</dbReference>